<name>A0A2M9YG01_9LEPT</name>
<keyword evidence="1" id="KW-1133">Transmembrane helix</keyword>
<protein>
    <recommendedName>
        <fullName evidence="4">DUF4281 domain-containing protein</fullName>
    </recommendedName>
</protein>
<feature type="transmembrane region" description="Helical" evidence="1">
    <location>
        <begin position="6"/>
        <end position="25"/>
    </location>
</feature>
<evidence type="ECO:0000256" key="1">
    <source>
        <dbReference type="SAM" id="Phobius"/>
    </source>
</evidence>
<dbReference type="AlphaFoldDB" id="A0A2M9YG01"/>
<feature type="transmembrane region" description="Helical" evidence="1">
    <location>
        <begin position="107"/>
        <end position="127"/>
    </location>
</feature>
<proteinExistence type="predicted"/>
<dbReference type="OrthoDB" id="345237at2"/>
<dbReference type="RefSeq" id="WP_100708547.1">
    <property type="nucleotide sequence ID" value="NZ_NPDR01000001.1"/>
</dbReference>
<gene>
    <name evidence="2" type="ORF">CH362_01275</name>
</gene>
<accession>A0A2M9YG01</accession>
<comment type="caution">
    <text evidence="2">The sequence shown here is derived from an EMBL/GenBank/DDBJ whole genome shotgun (WGS) entry which is preliminary data.</text>
</comment>
<dbReference type="Proteomes" id="UP000231926">
    <property type="component" value="Unassembled WGS sequence"/>
</dbReference>
<sequence length="141" mass="15847">MTPELTFKLASNFAIIGWLLLAGLPNARVTKLLVRNGVWPLILSGLYLLILAFHARGGFDFGSLEGVTKLFANPWVLLAGWVHYLAFDLFVGIWETKEAEVLGISRWILIPCLFFTLMFGPIGYLLFQIVRWRKGGSYASI</sequence>
<dbReference type="EMBL" id="NPDR01000001">
    <property type="protein sequence ID" value="PJZ50436.1"/>
    <property type="molecule type" value="Genomic_DNA"/>
</dbReference>
<dbReference type="Pfam" id="PF14108">
    <property type="entry name" value="ABA4-like"/>
    <property type="match status" value="1"/>
</dbReference>
<organism evidence="2 3">
    <name type="scientific">Leptospira saintgironsiae</name>
    <dbReference type="NCBI Taxonomy" id="2023183"/>
    <lineage>
        <taxon>Bacteria</taxon>
        <taxon>Pseudomonadati</taxon>
        <taxon>Spirochaetota</taxon>
        <taxon>Spirochaetia</taxon>
        <taxon>Leptospirales</taxon>
        <taxon>Leptospiraceae</taxon>
        <taxon>Leptospira</taxon>
    </lineage>
</organism>
<feature type="transmembrane region" description="Helical" evidence="1">
    <location>
        <begin position="75"/>
        <end position="95"/>
    </location>
</feature>
<evidence type="ECO:0000313" key="2">
    <source>
        <dbReference type="EMBL" id="PJZ50436.1"/>
    </source>
</evidence>
<reference evidence="2 3" key="1">
    <citation type="submission" date="2017-07" db="EMBL/GenBank/DDBJ databases">
        <title>Leptospira spp. isolated from tropical soils.</title>
        <authorList>
            <person name="Thibeaux R."/>
            <person name="Iraola G."/>
            <person name="Ferres I."/>
            <person name="Bierque E."/>
            <person name="Girault D."/>
            <person name="Soupe-Gilbert M.-E."/>
            <person name="Picardeau M."/>
            <person name="Goarant C."/>
        </authorList>
    </citation>
    <scope>NUCLEOTIDE SEQUENCE [LARGE SCALE GENOMIC DNA]</scope>
    <source>
        <strain evidence="2 3">FH4-C-A2</strain>
    </source>
</reference>
<evidence type="ECO:0000313" key="3">
    <source>
        <dbReference type="Proteomes" id="UP000231926"/>
    </source>
</evidence>
<evidence type="ECO:0008006" key="4">
    <source>
        <dbReference type="Google" id="ProtNLM"/>
    </source>
</evidence>
<keyword evidence="3" id="KW-1185">Reference proteome</keyword>
<keyword evidence="1" id="KW-0812">Transmembrane</keyword>
<dbReference type="InterPro" id="IPR025461">
    <property type="entry name" value="ABA4-like"/>
</dbReference>
<keyword evidence="1" id="KW-0472">Membrane</keyword>
<feature type="transmembrane region" description="Helical" evidence="1">
    <location>
        <begin position="37"/>
        <end position="55"/>
    </location>
</feature>